<reference evidence="3" key="1">
    <citation type="submission" date="2023-08" db="EMBL/GenBank/DDBJ databases">
        <authorList>
            <person name="Alioto T."/>
            <person name="Alioto T."/>
            <person name="Gomez Garrido J."/>
        </authorList>
    </citation>
    <scope>NUCLEOTIDE SEQUENCE</scope>
</reference>
<dbReference type="InterPro" id="IPR056378">
    <property type="entry name" value="Let-756-like_FGF"/>
</dbReference>
<comment type="similarity">
    <text evidence="1 2">Belongs to the heparin-binding growth factors family.</text>
</comment>
<dbReference type="Pfam" id="PF00167">
    <property type="entry name" value="FGF"/>
    <property type="match status" value="1"/>
</dbReference>
<evidence type="ECO:0000256" key="1">
    <source>
        <dbReference type="ARBA" id="ARBA00007936"/>
    </source>
</evidence>
<dbReference type="InterPro" id="IPR002209">
    <property type="entry name" value="Fibroblast_GF_fam"/>
</dbReference>
<dbReference type="PRINTS" id="PR00263">
    <property type="entry name" value="HBGFFGF"/>
</dbReference>
<organism evidence="3 4">
    <name type="scientific">Octopus vulgaris</name>
    <name type="common">Common octopus</name>
    <dbReference type="NCBI Taxonomy" id="6645"/>
    <lineage>
        <taxon>Eukaryota</taxon>
        <taxon>Metazoa</taxon>
        <taxon>Spiralia</taxon>
        <taxon>Lophotrochozoa</taxon>
        <taxon>Mollusca</taxon>
        <taxon>Cephalopoda</taxon>
        <taxon>Coleoidea</taxon>
        <taxon>Octopodiformes</taxon>
        <taxon>Octopoda</taxon>
        <taxon>Incirrata</taxon>
        <taxon>Octopodidae</taxon>
        <taxon>Octopus</taxon>
    </lineage>
</organism>
<dbReference type="Proteomes" id="UP001162480">
    <property type="component" value="Chromosome 20"/>
</dbReference>
<keyword evidence="4" id="KW-1185">Reference proteome</keyword>
<dbReference type="EMBL" id="OX597833">
    <property type="protein sequence ID" value="CAI9737405.1"/>
    <property type="molecule type" value="Genomic_DNA"/>
</dbReference>
<gene>
    <name evidence="3" type="ORF">OCTVUL_1B031568</name>
</gene>
<protein>
    <recommendedName>
        <fullName evidence="2">Fibroblast growth factor</fullName>
        <shortName evidence="2">FGF</shortName>
    </recommendedName>
</protein>
<dbReference type="PANTHER" id="PTHR11486">
    <property type="entry name" value="FIBROBLAST GROWTH FACTOR"/>
    <property type="match status" value="1"/>
</dbReference>
<dbReference type="CDD" id="cd00058">
    <property type="entry name" value="beta-trefoil_FGF"/>
    <property type="match status" value="1"/>
</dbReference>
<proteinExistence type="inferred from homology"/>
<sequence>MKITRLTDNACSKPDLVSSSRKQSLLCAKGTMTLEEPIPLPNDFRFNPNPNKWQPTKKLISRTGYFLCINEDGLVYSSIEHVDCNALLQFETVDTGIVTIKGVQSGRYLAFNSKGVLCGVPTKDESCCFHERMKSLYTLYKSEKYSKKKWFLAISKRGRIKNGRKSRTRKKHSQFLPIKDM</sequence>
<evidence type="ECO:0000313" key="3">
    <source>
        <dbReference type="EMBL" id="CAI9737405.1"/>
    </source>
</evidence>
<dbReference type="InterPro" id="IPR008996">
    <property type="entry name" value="IL1/FGF"/>
</dbReference>
<dbReference type="SMART" id="SM00442">
    <property type="entry name" value="FGF"/>
    <property type="match status" value="1"/>
</dbReference>
<evidence type="ECO:0000256" key="2">
    <source>
        <dbReference type="RuleBase" id="RU049442"/>
    </source>
</evidence>
<dbReference type="PRINTS" id="PR00262">
    <property type="entry name" value="IL1HBGF"/>
</dbReference>
<evidence type="ECO:0000313" key="4">
    <source>
        <dbReference type="Proteomes" id="UP001162480"/>
    </source>
</evidence>
<name>A0AA36FG76_OCTVU</name>
<dbReference type="AlphaFoldDB" id="A0AA36FG76"/>
<accession>A0AA36FG76</accession>
<dbReference type="SUPFAM" id="SSF50353">
    <property type="entry name" value="Cytokine"/>
    <property type="match status" value="1"/>
</dbReference>
<dbReference type="GO" id="GO:0008083">
    <property type="term" value="F:growth factor activity"/>
    <property type="evidence" value="ECO:0007669"/>
    <property type="project" value="InterPro"/>
</dbReference>
<dbReference type="Gene3D" id="2.80.10.50">
    <property type="match status" value="1"/>
</dbReference>